<dbReference type="RefSeq" id="XP_016455707.1">
    <property type="nucleotide sequence ID" value="XM_016600221.1"/>
</dbReference>
<evidence type="ECO:0000313" key="1">
    <source>
        <dbReference type="RefSeq" id="XP_016455707.1"/>
    </source>
</evidence>
<dbReference type="STRING" id="4097.A0A1S3YUP3"/>
<name>A0A1S3YUP3_TOBAC</name>
<dbReference type="AlphaFoldDB" id="A0A1S3YUP3"/>
<evidence type="ECO:0008006" key="2">
    <source>
        <dbReference type="Google" id="ProtNLM"/>
    </source>
</evidence>
<proteinExistence type="predicted"/>
<dbReference type="OMA" id="REELQCI"/>
<reference evidence="1" key="1">
    <citation type="submission" date="2025-08" db="UniProtKB">
        <authorList>
            <consortium name="RefSeq"/>
        </authorList>
    </citation>
    <scope>IDENTIFICATION</scope>
</reference>
<dbReference type="PaxDb" id="4097-A0A1S3YUP3"/>
<accession>A0A1S3YUP3</accession>
<dbReference type="Gene3D" id="3.60.10.10">
    <property type="entry name" value="Endonuclease/exonuclease/phosphatase"/>
    <property type="match status" value="1"/>
</dbReference>
<organism evidence="1">
    <name type="scientific">Nicotiana tabacum</name>
    <name type="common">Common tobacco</name>
    <dbReference type="NCBI Taxonomy" id="4097"/>
    <lineage>
        <taxon>Eukaryota</taxon>
        <taxon>Viridiplantae</taxon>
        <taxon>Streptophyta</taxon>
        <taxon>Embryophyta</taxon>
        <taxon>Tracheophyta</taxon>
        <taxon>Spermatophyta</taxon>
        <taxon>Magnoliopsida</taxon>
        <taxon>eudicotyledons</taxon>
        <taxon>Gunneridae</taxon>
        <taxon>Pentapetalae</taxon>
        <taxon>asterids</taxon>
        <taxon>lamiids</taxon>
        <taxon>Solanales</taxon>
        <taxon>Solanaceae</taxon>
        <taxon>Nicotianoideae</taxon>
        <taxon>Nicotianeae</taxon>
        <taxon>Nicotiana</taxon>
    </lineage>
</organism>
<dbReference type="PANTHER" id="PTHR33710">
    <property type="entry name" value="BNAC02G09200D PROTEIN"/>
    <property type="match status" value="1"/>
</dbReference>
<gene>
    <name evidence="1" type="primary">LOC107779742</name>
</gene>
<dbReference type="PANTHER" id="PTHR33710:SF80">
    <property type="entry name" value="ENDONUCLEASE_EXONUCLEASE_PHOSPHATASE"/>
    <property type="match status" value="1"/>
</dbReference>
<protein>
    <recommendedName>
        <fullName evidence="2">Reverse transcriptase</fullName>
    </recommendedName>
</protein>
<dbReference type="KEGG" id="nta:107779742"/>
<dbReference type="SUPFAM" id="SSF56219">
    <property type="entry name" value="DNase I-like"/>
    <property type="match status" value="1"/>
</dbReference>
<dbReference type="InterPro" id="IPR036691">
    <property type="entry name" value="Endo/exonu/phosph_ase_sf"/>
</dbReference>
<sequence>MYKQRELKEYIRSKNIKILGLLETRVKQHRCPEIAKTITPNWGIINNYSSAVNGRIWLMWDQGDYNITALKVEAQLVHCEVRDFSSNFQCVLTIVYGFNIVEERRSLWNTLKNISCNTNCPWLVCGNFNAILSTTDRKSCHPVSFSEVKDFSNCITAILLNKLQWKGEYFTWSNKQQGSERVSSKIDRAFGNYDWMMLWGHIILEYDLRNISNHAPIFLTLQSVNHNIRDPFRFFNIWSEHPQFLELIDVHRKKQLDRDPMQNVWNKLKALRPVFRQLNQKEFKTTSVKIEKAREELQCIQAAIVARYDSSLVIKEKEALINLEKWNLLEESIIRQKSRAK</sequence>
<dbReference type="OrthoDB" id="1259371at2759"/>